<evidence type="ECO:0000259" key="2">
    <source>
        <dbReference type="Pfam" id="PF20182"/>
    </source>
</evidence>
<gene>
    <name evidence="3" type="ORF">FPZ41_03665</name>
</gene>
<feature type="domain" description="DUF6545" evidence="2">
    <location>
        <begin position="245"/>
        <end position="348"/>
    </location>
</feature>
<keyword evidence="1" id="KW-0472">Membrane</keyword>
<dbReference type="EMBL" id="VMNX01000005">
    <property type="protein sequence ID" value="MPY47736.1"/>
    <property type="molecule type" value="Genomic_DNA"/>
</dbReference>
<organism evidence="3 4">
    <name type="scientific">Streptomyces acidicola</name>
    <dbReference type="NCBI Taxonomy" id="2596892"/>
    <lineage>
        <taxon>Bacteria</taxon>
        <taxon>Bacillati</taxon>
        <taxon>Actinomycetota</taxon>
        <taxon>Actinomycetes</taxon>
        <taxon>Kitasatosporales</taxon>
        <taxon>Streptomycetaceae</taxon>
        <taxon>Streptomyces</taxon>
    </lineage>
</organism>
<feature type="transmembrane region" description="Helical" evidence="1">
    <location>
        <begin position="106"/>
        <end position="123"/>
    </location>
</feature>
<dbReference type="AlphaFoldDB" id="A0A5N8WLQ1"/>
<reference evidence="3 4" key="1">
    <citation type="submission" date="2019-09" db="EMBL/GenBank/DDBJ databases">
        <authorList>
            <person name="Duangmal K."/>
            <person name="Teo W.F.A."/>
            <person name="Lipun K."/>
        </authorList>
    </citation>
    <scope>NUCLEOTIDE SEQUENCE [LARGE SCALE GENOMIC DNA]</scope>
    <source>
        <strain evidence="3 4">K1PN6</strain>
    </source>
</reference>
<sequence length="393" mass="44115">MIYVPYSVPAVLLALALFFKIPTFIRAWRNPEVRATTLLLVWATAAITVIIPVNIERLNEVTGVPNIAAPWAYSFLTASGATGLAMIMRWSEEPSEHRRRKIRRIYAIYTGVIVVLWVTFFLADTPDVRIYDLDTYYASTPWMREHILLYLLAHFTTCSASVFMLWKWFKEVENPWLKSGVVFLQGSFVLGLAFDISKLTAIMARWSGADWDWLSTKAAPPLALMEGVFAAVGFITPQAGPALKEWSRNWREYRRLRPLWRAVLVLAPAAATARFGYWVPLELRVMQRRQRIHDSLRLLAPYYNTALYHQAYTEAAATYTEPKASAIAGAVAIRDAIAAYSKGTPISASKQSLQIGTEITDHIDAISVTLDSPATANILRQRATGTESMSAHA</sequence>
<dbReference type="InterPro" id="IPR046675">
    <property type="entry name" value="DUF6545"/>
</dbReference>
<dbReference type="Proteomes" id="UP000373149">
    <property type="component" value="Unassembled WGS sequence"/>
</dbReference>
<dbReference type="NCBIfam" id="NF042915">
    <property type="entry name" value="MAB_1171c_fam"/>
    <property type="match status" value="1"/>
</dbReference>
<keyword evidence="1" id="KW-1133">Transmembrane helix</keyword>
<feature type="transmembrane region" description="Helical" evidence="1">
    <location>
        <begin position="218"/>
        <end position="237"/>
    </location>
</feature>
<evidence type="ECO:0000313" key="4">
    <source>
        <dbReference type="Proteomes" id="UP000373149"/>
    </source>
</evidence>
<comment type="caution">
    <text evidence="3">The sequence shown here is derived from an EMBL/GenBank/DDBJ whole genome shotgun (WGS) entry which is preliminary data.</text>
</comment>
<dbReference type="InterPro" id="IPR050039">
    <property type="entry name" value="MAB_1171c-like"/>
</dbReference>
<keyword evidence="4" id="KW-1185">Reference proteome</keyword>
<keyword evidence="1" id="KW-0812">Transmembrane</keyword>
<evidence type="ECO:0000256" key="1">
    <source>
        <dbReference type="SAM" id="Phobius"/>
    </source>
</evidence>
<dbReference type="RefSeq" id="WP_152859021.1">
    <property type="nucleotide sequence ID" value="NZ_VMNX01000005.1"/>
</dbReference>
<feature type="transmembrane region" description="Helical" evidence="1">
    <location>
        <begin position="6"/>
        <end position="25"/>
    </location>
</feature>
<feature type="transmembrane region" description="Helical" evidence="1">
    <location>
        <begin position="37"/>
        <end position="55"/>
    </location>
</feature>
<feature type="transmembrane region" description="Helical" evidence="1">
    <location>
        <begin position="147"/>
        <end position="169"/>
    </location>
</feature>
<accession>A0A5N8WLQ1</accession>
<evidence type="ECO:0000313" key="3">
    <source>
        <dbReference type="EMBL" id="MPY47736.1"/>
    </source>
</evidence>
<feature type="transmembrane region" description="Helical" evidence="1">
    <location>
        <begin position="67"/>
        <end position="86"/>
    </location>
</feature>
<feature type="transmembrane region" description="Helical" evidence="1">
    <location>
        <begin position="258"/>
        <end position="279"/>
    </location>
</feature>
<name>A0A5N8WLQ1_9ACTN</name>
<proteinExistence type="predicted"/>
<protein>
    <recommendedName>
        <fullName evidence="2">DUF6545 domain-containing protein</fullName>
    </recommendedName>
</protein>
<dbReference type="Pfam" id="PF20182">
    <property type="entry name" value="DUF6545"/>
    <property type="match status" value="1"/>
</dbReference>
<feature type="transmembrane region" description="Helical" evidence="1">
    <location>
        <begin position="181"/>
        <end position="206"/>
    </location>
</feature>